<evidence type="ECO:0000313" key="2">
    <source>
        <dbReference type="Proteomes" id="UP001642487"/>
    </source>
</evidence>
<proteinExistence type="predicted"/>
<evidence type="ECO:0000313" key="1">
    <source>
        <dbReference type="EMBL" id="CAK9312249.1"/>
    </source>
</evidence>
<organism evidence="1 2">
    <name type="scientific">Citrullus colocynthis</name>
    <name type="common">colocynth</name>
    <dbReference type="NCBI Taxonomy" id="252529"/>
    <lineage>
        <taxon>Eukaryota</taxon>
        <taxon>Viridiplantae</taxon>
        <taxon>Streptophyta</taxon>
        <taxon>Embryophyta</taxon>
        <taxon>Tracheophyta</taxon>
        <taxon>Spermatophyta</taxon>
        <taxon>Magnoliopsida</taxon>
        <taxon>eudicotyledons</taxon>
        <taxon>Gunneridae</taxon>
        <taxon>Pentapetalae</taxon>
        <taxon>rosids</taxon>
        <taxon>fabids</taxon>
        <taxon>Cucurbitales</taxon>
        <taxon>Cucurbitaceae</taxon>
        <taxon>Benincaseae</taxon>
        <taxon>Citrullus</taxon>
    </lineage>
</organism>
<protein>
    <submittedName>
        <fullName evidence="1">Uncharacterized protein</fullName>
    </submittedName>
</protein>
<gene>
    <name evidence="1" type="ORF">CITCOLO1_LOCUS3933</name>
</gene>
<dbReference type="Proteomes" id="UP001642487">
    <property type="component" value="Chromosome 10"/>
</dbReference>
<sequence length="92" mass="10912">MMAGNWRLSDETYFLSFGGFFVAKTKVKNHRQHFRRSCEEKPKWAFSLENQKLFFSGHKDLAVEISSEAILHFISLYYRRNVSNLSRYVLLS</sequence>
<reference evidence="1 2" key="1">
    <citation type="submission" date="2024-03" db="EMBL/GenBank/DDBJ databases">
        <authorList>
            <person name="Gkanogiannis A."/>
            <person name="Becerra Lopez-Lavalle L."/>
        </authorList>
    </citation>
    <scope>NUCLEOTIDE SEQUENCE [LARGE SCALE GENOMIC DNA]</scope>
</reference>
<name>A0ABP0XVS1_9ROSI</name>
<dbReference type="EMBL" id="OZ021744">
    <property type="protein sequence ID" value="CAK9312249.1"/>
    <property type="molecule type" value="Genomic_DNA"/>
</dbReference>
<accession>A0ABP0XVS1</accession>
<keyword evidence="2" id="KW-1185">Reference proteome</keyword>